<gene>
    <name evidence="1" type="ORF">V6N12_029840</name>
</gene>
<comment type="caution">
    <text evidence="1">The sequence shown here is derived from an EMBL/GenBank/DDBJ whole genome shotgun (WGS) entry which is preliminary data.</text>
</comment>
<protein>
    <submittedName>
        <fullName evidence="1">Uncharacterized protein</fullName>
    </submittedName>
</protein>
<organism evidence="1 2">
    <name type="scientific">Hibiscus sabdariffa</name>
    <name type="common">roselle</name>
    <dbReference type="NCBI Taxonomy" id="183260"/>
    <lineage>
        <taxon>Eukaryota</taxon>
        <taxon>Viridiplantae</taxon>
        <taxon>Streptophyta</taxon>
        <taxon>Embryophyta</taxon>
        <taxon>Tracheophyta</taxon>
        <taxon>Spermatophyta</taxon>
        <taxon>Magnoliopsida</taxon>
        <taxon>eudicotyledons</taxon>
        <taxon>Gunneridae</taxon>
        <taxon>Pentapetalae</taxon>
        <taxon>rosids</taxon>
        <taxon>malvids</taxon>
        <taxon>Malvales</taxon>
        <taxon>Malvaceae</taxon>
        <taxon>Malvoideae</taxon>
        <taxon>Hibiscus</taxon>
    </lineage>
</organism>
<reference evidence="1 2" key="1">
    <citation type="journal article" date="2024" name="G3 (Bethesda)">
        <title>Genome assembly of Hibiscus sabdariffa L. provides insights into metabolisms of medicinal natural products.</title>
        <authorList>
            <person name="Kim T."/>
        </authorList>
    </citation>
    <scope>NUCLEOTIDE SEQUENCE [LARGE SCALE GENOMIC DNA]</scope>
    <source>
        <strain evidence="1">TK-2024</strain>
        <tissue evidence="1">Old leaves</tissue>
    </source>
</reference>
<dbReference type="EMBL" id="JBBPBM010000041">
    <property type="protein sequence ID" value="KAK8524990.1"/>
    <property type="molecule type" value="Genomic_DNA"/>
</dbReference>
<keyword evidence="2" id="KW-1185">Reference proteome</keyword>
<accession>A0ABR2CXB1</accession>
<evidence type="ECO:0000313" key="1">
    <source>
        <dbReference type="EMBL" id="KAK8524990.1"/>
    </source>
</evidence>
<dbReference type="Proteomes" id="UP001472677">
    <property type="component" value="Unassembled WGS sequence"/>
</dbReference>
<proteinExistence type="predicted"/>
<sequence>MAREEGDVAVQNVVEASVGKATRKSLRDVKTTLGKKVDEFTESMKGAQGVLELKNRHQGKHDSLGDELNGGMQVLEDRMSSLLNQVVEDASKQSNAIEVMVVALRREMLAEVKQLKIELDVTPRIYG</sequence>
<name>A0ABR2CXB1_9ROSI</name>
<evidence type="ECO:0000313" key="2">
    <source>
        <dbReference type="Proteomes" id="UP001472677"/>
    </source>
</evidence>